<comment type="caution">
    <text evidence="2">The sequence shown here is derived from an EMBL/GenBank/DDBJ whole genome shotgun (WGS) entry which is preliminary data.</text>
</comment>
<accession>A0AAD7R7V5</accession>
<feature type="compositionally biased region" description="Basic and acidic residues" evidence="1">
    <location>
        <begin position="231"/>
        <end position="252"/>
    </location>
</feature>
<sequence length="922" mass="99921">MVVSSAVVPVLQSLLTSSLPHPEADWQYCAYELPAEVLPGLDLFSGPAQVPVGTAVSSLAFLCHWLYSCGHYLRALPLLSLYLHWAGPVCRDPIRTAEARILKVQVLTELALFGDALRELACLIQGERIPQNHRPFRTTDPQAVTQASTAAFICEEELDTSKPLLESSNLQAVQELVSSRPGSDLCALYGPRALSRLAVARVQLILALCRSIHPLPQPLGPGDLEGPVQDIPRDHSSPPSDIERCPSSEPRPRPVSSPTAGVEEPPRLLLDPERGPRPPAKLKALSGTCLRSVGGDVEELELAIETMLLLSAVSLQQGRPAYSVHAVSPQAGVLEADPSDVPQAVEAGERVGRALWLRCRLALISALVAHIPGTAIHPGVDSSAEAARLLAEGLQEAESWGDPDTRALLLLQGALLHTHRGAPRETSTSLLQVRGGGGALSAQRALSPRSSLSLVSSVLQLSDLSSSDSQRLLLHAHQLLLQQLSALGESLPVGEDGRVSLTSSLGLKNIYLPQLPCWPGPHCTWDWWSSSLVSLDQWEPQAALETFLQAIRVTQPHSHTLQLIRSSYLEMASVYLLQWQRSSSRAQQQQSPTPSCPRDREHKAPGWQKARMLLDRAVTERELLLLYCWVCVRAASQVSEAISGRARLCAAREPLQPPDARCLPELTASDLLSPCGGLEPLREFSSVSPALGAAGPHCPEMTWAHLARYHAHILNLHHIATRPVPGCGALLSPRLPAVLLQPHSAQSAGREGTSDDTFPWASAANEQLCLQWHRPQLDPSQNQDTVLLTFTLNRSPLSAQRPTTLALSQLQCGQRPVSLNRLRAVHADLRSVCMRADVSSPPFLGPKRSGHAEKEMLQERSRSVCAQIRALLQLNPDPALITEVPFEPSLQNLSDLERCFNPGGGALLSEGGIIQWLASLLL</sequence>
<organism evidence="2 3">
    <name type="scientific">Aldrovandia affinis</name>
    <dbReference type="NCBI Taxonomy" id="143900"/>
    <lineage>
        <taxon>Eukaryota</taxon>
        <taxon>Metazoa</taxon>
        <taxon>Chordata</taxon>
        <taxon>Craniata</taxon>
        <taxon>Vertebrata</taxon>
        <taxon>Euteleostomi</taxon>
        <taxon>Actinopterygii</taxon>
        <taxon>Neopterygii</taxon>
        <taxon>Teleostei</taxon>
        <taxon>Notacanthiformes</taxon>
        <taxon>Halosauridae</taxon>
        <taxon>Aldrovandia</taxon>
    </lineage>
</organism>
<dbReference type="PANTHER" id="PTHR33487">
    <property type="entry name" value="CILIA- AND FLAGELLA-ASSOCIATED PROTEIN 54"/>
    <property type="match status" value="1"/>
</dbReference>
<feature type="region of interest" description="Disordered" evidence="1">
    <location>
        <begin position="220"/>
        <end position="277"/>
    </location>
</feature>
<dbReference type="AlphaFoldDB" id="A0AAD7R7V5"/>
<protein>
    <submittedName>
        <fullName evidence="2">Uncharacterized protein</fullName>
    </submittedName>
</protein>
<feature type="compositionally biased region" description="Basic and acidic residues" evidence="1">
    <location>
        <begin position="264"/>
        <end position="276"/>
    </location>
</feature>
<dbReference type="Proteomes" id="UP001221898">
    <property type="component" value="Unassembled WGS sequence"/>
</dbReference>
<evidence type="ECO:0000313" key="3">
    <source>
        <dbReference type="Proteomes" id="UP001221898"/>
    </source>
</evidence>
<dbReference type="GO" id="GO:0060271">
    <property type="term" value="P:cilium assembly"/>
    <property type="evidence" value="ECO:0007669"/>
    <property type="project" value="TreeGrafter"/>
</dbReference>
<name>A0AAD7R7V5_9TELE</name>
<dbReference type="PANTHER" id="PTHR33487:SF1">
    <property type="entry name" value="CILIA- AND FLAGELLA-ASSOCIATED PROTEIN 54"/>
    <property type="match status" value="1"/>
</dbReference>
<evidence type="ECO:0000256" key="1">
    <source>
        <dbReference type="SAM" id="MobiDB-lite"/>
    </source>
</evidence>
<dbReference type="EMBL" id="JAINUG010000453">
    <property type="protein sequence ID" value="KAJ8367752.1"/>
    <property type="molecule type" value="Genomic_DNA"/>
</dbReference>
<evidence type="ECO:0000313" key="2">
    <source>
        <dbReference type="EMBL" id="KAJ8367752.1"/>
    </source>
</evidence>
<reference evidence="2" key="1">
    <citation type="journal article" date="2023" name="Science">
        <title>Genome structures resolve the early diversification of teleost fishes.</title>
        <authorList>
            <person name="Parey E."/>
            <person name="Louis A."/>
            <person name="Montfort J."/>
            <person name="Bouchez O."/>
            <person name="Roques C."/>
            <person name="Iampietro C."/>
            <person name="Lluch J."/>
            <person name="Castinel A."/>
            <person name="Donnadieu C."/>
            <person name="Desvignes T."/>
            <person name="Floi Bucao C."/>
            <person name="Jouanno E."/>
            <person name="Wen M."/>
            <person name="Mejri S."/>
            <person name="Dirks R."/>
            <person name="Jansen H."/>
            <person name="Henkel C."/>
            <person name="Chen W.J."/>
            <person name="Zahm M."/>
            <person name="Cabau C."/>
            <person name="Klopp C."/>
            <person name="Thompson A.W."/>
            <person name="Robinson-Rechavi M."/>
            <person name="Braasch I."/>
            <person name="Lecointre G."/>
            <person name="Bobe J."/>
            <person name="Postlethwait J.H."/>
            <person name="Berthelot C."/>
            <person name="Roest Crollius H."/>
            <person name="Guiguen Y."/>
        </authorList>
    </citation>
    <scope>NUCLEOTIDE SEQUENCE</scope>
    <source>
        <strain evidence="2">NC1722</strain>
    </source>
</reference>
<gene>
    <name evidence="2" type="ORF">AAFF_G00310910</name>
</gene>
<feature type="region of interest" description="Disordered" evidence="1">
    <location>
        <begin position="585"/>
        <end position="604"/>
    </location>
</feature>
<keyword evidence="3" id="KW-1185">Reference proteome</keyword>
<proteinExistence type="predicted"/>